<organism evidence="1">
    <name type="scientific">viral metagenome</name>
    <dbReference type="NCBI Taxonomy" id="1070528"/>
    <lineage>
        <taxon>unclassified sequences</taxon>
        <taxon>metagenomes</taxon>
        <taxon>organismal metagenomes</taxon>
    </lineage>
</organism>
<evidence type="ECO:0008006" key="2">
    <source>
        <dbReference type="Google" id="ProtNLM"/>
    </source>
</evidence>
<evidence type="ECO:0000313" key="1">
    <source>
        <dbReference type="EMBL" id="QHS79026.1"/>
    </source>
</evidence>
<dbReference type="EMBL" id="MN740625">
    <property type="protein sequence ID" value="QHS79026.1"/>
    <property type="molecule type" value="Genomic_DNA"/>
</dbReference>
<reference evidence="1" key="1">
    <citation type="journal article" date="2020" name="Nature">
        <title>Giant virus diversity and host interactions through global metagenomics.</title>
        <authorList>
            <person name="Schulz F."/>
            <person name="Roux S."/>
            <person name="Paez-Espino D."/>
            <person name="Jungbluth S."/>
            <person name="Walsh D.A."/>
            <person name="Denef V.J."/>
            <person name="McMahon K.D."/>
            <person name="Konstantinidis K.T."/>
            <person name="Eloe-Fadrosh E.A."/>
            <person name="Kyrpides N.C."/>
            <person name="Woyke T."/>
        </authorList>
    </citation>
    <scope>NUCLEOTIDE SEQUENCE</scope>
    <source>
        <strain evidence="1">GVMAG-S-1035118-87</strain>
    </source>
</reference>
<sequence>MYTLADFSRIEKNYRDVLPISIKQCIQSMCKSVGAQPVFTVMVQNKSSLQDAIREINKLTDTNCDVQTPMILEIVSQVDIREFADIFFAMVEKNAFCSKTYATLFHHLLSRWELFTEIFETKYHSYIDTFHKIDSVDPENYDLFCEWKALNDKRRTFTLFLVHATEMQAIPESYYQDTVRLIMERIDVLIDSNDKNSMNEMVENLFLLKPKNHTQITQWTKLKPSDHVGLSYKIIFRLMDILK</sequence>
<name>A0A6C0AHA4_9ZZZZ</name>
<proteinExistence type="predicted"/>
<accession>A0A6C0AHA4</accession>
<dbReference type="AlphaFoldDB" id="A0A6C0AHA4"/>
<protein>
    <recommendedName>
        <fullName evidence="2">MIF4G domain-containing protein</fullName>
    </recommendedName>
</protein>